<evidence type="ECO:0000313" key="13">
    <source>
        <dbReference type="EMBL" id="SOR77832.1"/>
    </source>
</evidence>
<keyword evidence="6" id="KW-0119">Carbohydrate metabolism</keyword>
<dbReference type="SUPFAM" id="SSF51445">
    <property type="entry name" value="(Trans)glycosidases"/>
    <property type="match status" value="1"/>
</dbReference>
<name>A0A2N9B3A4_STRCX</name>
<evidence type="ECO:0000256" key="3">
    <source>
        <dbReference type="ARBA" id="ARBA00012744"/>
    </source>
</evidence>
<evidence type="ECO:0000256" key="10">
    <source>
        <dbReference type="PIRSR" id="PIRSR617736-2"/>
    </source>
</evidence>
<keyword evidence="14" id="KW-1185">Reference proteome</keyword>
<evidence type="ECO:0000256" key="5">
    <source>
        <dbReference type="ARBA" id="ARBA00023001"/>
    </source>
</evidence>
<dbReference type="InterPro" id="IPR033132">
    <property type="entry name" value="GH_1_N_CS"/>
</dbReference>
<dbReference type="AlphaFoldDB" id="A0A2N9B3A4"/>
<feature type="active site" description="Proton donor" evidence="9">
    <location>
        <position position="170"/>
    </location>
</feature>
<dbReference type="PANTHER" id="PTHR10353:SF36">
    <property type="entry name" value="LP05116P"/>
    <property type="match status" value="1"/>
</dbReference>
<keyword evidence="8" id="KW-0624">Polysaccharide degradation</keyword>
<keyword evidence="5" id="KW-0136">Cellulose degradation</keyword>
<dbReference type="PROSITE" id="PS00653">
    <property type="entry name" value="GLYCOSYL_HYDROL_F1_2"/>
    <property type="match status" value="1"/>
</dbReference>
<comment type="catalytic activity">
    <reaction evidence="1 12">
        <text>Hydrolysis of terminal, non-reducing beta-D-glucosyl residues with release of beta-D-glucose.</text>
        <dbReference type="EC" id="3.2.1.21"/>
    </reaction>
</comment>
<feature type="binding site" evidence="10">
    <location>
        <position position="415"/>
    </location>
    <ligand>
        <name>substrate</name>
    </ligand>
</feature>
<keyword evidence="4 12" id="KW-0378">Hydrolase</keyword>
<feature type="binding site" evidence="10">
    <location>
        <position position="169"/>
    </location>
    <ligand>
        <name>substrate</name>
    </ligand>
</feature>
<feature type="binding site" evidence="10">
    <location>
        <position position="301"/>
    </location>
    <ligand>
        <name>substrate</name>
    </ligand>
</feature>
<dbReference type="PRINTS" id="PR00131">
    <property type="entry name" value="GLHYDRLASE1"/>
</dbReference>
<evidence type="ECO:0000256" key="7">
    <source>
        <dbReference type="ARBA" id="ARBA00023295"/>
    </source>
</evidence>
<dbReference type="Proteomes" id="UP000235464">
    <property type="component" value="Chromosome I"/>
</dbReference>
<keyword evidence="7 12" id="KW-0326">Glycosidase</keyword>
<dbReference type="RefSeq" id="WP_102514757.1">
    <property type="nucleotide sequence ID" value="NZ_LT962942.1"/>
</dbReference>
<dbReference type="GO" id="GO:0030245">
    <property type="term" value="P:cellulose catabolic process"/>
    <property type="evidence" value="ECO:0007669"/>
    <property type="project" value="UniProtKB-KW"/>
</dbReference>
<evidence type="ECO:0000256" key="8">
    <source>
        <dbReference type="ARBA" id="ARBA00023326"/>
    </source>
</evidence>
<comment type="similarity">
    <text evidence="2 12">Belongs to the glycosyl hydrolase 1 family.</text>
</comment>
<protein>
    <recommendedName>
        <fullName evidence="3 12">Beta-glucosidase</fullName>
        <ecNumber evidence="3 12">3.2.1.21</ecNumber>
    </recommendedName>
</protein>
<feature type="binding site" evidence="10">
    <location>
        <begin position="422"/>
        <end position="423"/>
    </location>
    <ligand>
        <name>substrate</name>
    </ligand>
</feature>
<gene>
    <name evidence="13" type="primary">bglA_2</name>
    <name evidence="13" type="ORF">SCNRRL3882_1301</name>
</gene>
<dbReference type="EC" id="3.2.1.21" evidence="3 12"/>
<dbReference type="GO" id="GO:0008422">
    <property type="term" value="F:beta-glucosidase activity"/>
    <property type="evidence" value="ECO:0007669"/>
    <property type="project" value="UniProtKB-EC"/>
</dbReference>
<reference evidence="14" key="1">
    <citation type="submission" date="2017-11" db="EMBL/GenBank/DDBJ databases">
        <authorList>
            <person name="Wibberg D."/>
        </authorList>
    </citation>
    <scope>NUCLEOTIDE SEQUENCE [LARGE SCALE GENOMIC DNA]</scope>
</reference>
<feature type="active site" description="Nucleophile" evidence="9 11">
    <location>
        <position position="368"/>
    </location>
</feature>
<feature type="binding site" evidence="10">
    <location>
        <position position="125"/>
    </location>
    <ligand>
        <name>substrate</name>
    </ligand>
</feature>
<dbReference type="InterPro" id="IPR018120">
    <property type="entry name" value="Glyco_hydro_1_AS"/>
</dbReference>
<evidence type="ECO:0000256" key="11">
    <source>
        <dbReference type="PROSITE-ProRule" id="PRU10055"/>
    </source>
</evidence>
<dbReference type="InterPro" id="IPR001360">
    <property type="entry name" value="Glyco_hydro_1"/>
</dbReference>
<accession>A0A2N9B3A4</accession>
<evidence type="ECO:0000256" key="6">
    <source>
        <dbReference type="ARBA" id="ARBA00023277"/>
    </source>
</evidence>
<dbReference type="InterPro" id="IPR017736">
    <property type="entry name" value="Glyco_hydro_1_beta-glucosidase"/>
</dbReference>
<evidence type="ECO:0000256" key="12">
    <source>
        <dbReference type="RuleBase" id="RU361175"/>
    </source>
</evidence>
<feature type="binding site" evidence="10">
    <location>
        <position position="24"/>
    </location>
    <ligand>
        <name>substrate</name>
    </ligand>
</feature>
<dbReference type="Gene3D" id="3.20.20.80">
    <property type="entry name" value="Glycosidases"/>
    <property type="match status" value="1"/>
</dbReference>
<dbReference type="OrthoDB" id="9765195at2"/>
<evidence type="ECO:0000256" key="9">
    <source>
        <dbReference type="PIRSR" id="PIRSR617736-1"/>
    </source>
</evidence>
<sequence>MSAEKDLRRFPADFRWGVSTASYQIEGAVDEDGRGRSIWDVFSHTPGTIARGDNGDVACDHYHRFREDIALTRDLGVGAYRFSVAWPRIQPEGRGPVERRGIDFYQRLVDELLDEGVEPWPTLYHWDLPQALEERGGWRVRDTAERFAEYAALVHDALGDRVTWWTTLNEPYCVAFLGHATGEHAPGAREGHGALAAAHHLMVGHGLAVRAMRAQQRGEEKFGITLNLSDVTPASEDPADLSAAERLDLLQNRVFTDPLLGGTWPKGEPEVWSQISDFGFRDADDLALIRQPLDFLGVNVYAPAYAKYAPTADPDPAFRTAADIDVERVAPAELPRTAMGWPVEPAAMTRLLRRLDEDYALPPVYITENGAAYRDVVDATGSVPDPERIEFVDAHLGALQAAMAEGVDVRGYFCWSLLDNFEWAYGYAKRFGLVYVDYDDLRRIPKSSYYWYRDMIRAQRAG</sequence>
<evidence type="ECO:0000313" key="14">
    <source>
        <dbReference type="Proteomes" id="UP000235464"/>
    </source>
</evidence>
<dbReference type="PROSITE" id="PS00572">
    <property type="entry name" value="GLYCOSYL_HYDROL_F1_1"/>
    <property type="match status" value="1"/>
</dbReference>
<organism evidence="13 14">
    <name type="scientific">Streptomyces chartreusis NRRL 3882</name>
    <dbReference type="NCBI Taxonomy" id="1079985"/>
    <lineage>
        <taxon>Bacteria</taxon>
        <taxon>Bacillati</taxon>
        <taxon>Actinomycetota</taxon>
        <taxon>Actinomycetes</taxon>
        <taxon>Kitasatosporales</taxon>
        <taxon>Streptomycetaceae</taxon>
        <taxon>Streptomyces</taxon>
    </lineage>
</organism>
<proteinExistence type="inferred from homology"/>
<dbReference type="NCBIfam" id="TIGR03356">
    <property type="entry name" value="BGL"/>
    <property type="match status" value="1"/>
</dbReference>
<dbReference type="PANTHER" id="PTHR10353">
    <property type="entry name" value="GLYCOSYL HYDROLASE"/>
    <property type="match status" value="1"/>
</dbReference>
<dbReference type="FunFam" id="3.20.20.80:FF:000004">
    <property type="entry name" value="Beta-glucosidase 6-phospho-beta-glucosidase"/>
    <property type="match status" value="1"/>
</dbReference>
<evidence type="ECO:0000256" key="1">
    <source>
        <dbReference type="ARBA" id="ARBA00000448"/>
    </source>
</evidence>
<dbReference type="Pfam" id="PF00232">
    <property type="entry name" value="Glyco_hydro_1"/>
    <property type="match status" value="1"/>
</dbReference>
<evidence type="ECO:0000256" key="4">
    <source>
        <dbReference type="ARBA" id="ARBA00022801"/>
    </source>
</evidence>
<dbReference type="EMBL" id="LT963352">
    <property type="protein sequence ID" value="SOR77832.1"/>
    <property type="molecule type" value="Genomic_DNA"/>
</dbReference>
<dbReference type="InterPro" id="IPR017853">
    <property type="entry name" value="GH"/>
</dbReference>
<evidence type="ECO:0000256" key="2">
    <source>
        <dbReference type="ARBA" id="ARBA00010838"/>
    </source>
</evidence>
<dbReference type="GO" id="GO:0005829">
    <property type="term" value="C:cytosol"/>
    <property type="evidence" value="ECO:0007669"/>
    <property type="project" value="TreeGrafter"/>
</dbReference>